<dbReference type="InterPro" id="IPR051199">
    <property type="entry name" value="LPS_LOS_Heptosyltrfase"/>
</dbReference>
<keyword evidence="4" id="KW-1185">Reference proteome</keyword>
<keyword evidence="1" id="KW-0328">Glycosyltransferase</keyword>
<dbReference type="PANTHER" id="PTHR30160:SF1">
    <property type="entry name" value="LIPOPOLYSACCHARIDE 1,2-N-ACETYLGLUCOSAMINETRANSFERASE-RELATED"/>
    <property type="match status" value="1"/>
</dbReference>
<dbReference type="AlphaFoldDB" id="A0A6I6ECV1"/>
<sequence length="342" mass="34906">MGDVLITGPAVRAVAREAEVVMLCGPRGAAAAALLPGVAEVLVWDAPWIADPAPAATDEHIGRLRELIAAADVTEAVILTSFHQSPLPLALILRLAGVTRIAGASVDYAGSLLDVRLRPGEDLPEDIPEVERALAIAAAAGFAPEGDRRMRVATPPDMSALTGADPYIVVHPGAAVDARRWPPERFARTAALLVEVGRRVVVTGSAGEQDLVDLVVAAAPGAVDLAGDLELSQLAGVLAGADVVIVGNTGPAHLAAAVGTPVVSLFSPVVPAIRWAPYGVPVALLGDQEAPCRGTRARNCPVPGHPCLAGVAPEEAAASAIRLADEHARIPSPHSSKDGVTA</sequence>
<dbReference type="CDD" id="cd03789">
    <property type="entry name" value="GT9_LPS_heptosyltransferase"/>
    <property type="match status" value="1"/>
</dbReference>
<proteinExistence type="predicted"/>
<dbReference type="GO" id="GO:0005829">
    <property type="term" value="C:cytosol"/>
    <property type="evidence" value="ECO:0007669"/>
    <property type="project" value="TreeGrafter"/>
</dbReference>
<dbReference type="PANTHER" id="PTHR30160">
    <property type="entry name" value="TETRAACYLDISACCHARIDE 4'-KINASE-RELATED"/>
    <property type="match status" value="1"/>
</dbReference>
<evidence type="ECO:0000256" key="1">
    <source>
        <dbReference type="ARBA" id="ARBA00022676"/>
    </source>
</evidence>
<accession>A0A6I6ECV1</accession>
<protein>
    <submittedName>
        <fullName evidence="3">Glycosyltransferase family 9 protein</fullName>
    </submittedName>
</protein>
<dbReference type="Gene3D" id="3.40.50.2000">
    <property type="entry name" value="Glycogen Phosphorylase B"/>
    <property type="match status" value="2"/>
</dbReference>
<dbReference type="GO" id="GO:0009244">
    <property type="term" value="P:lipopolysaccharide core region biosynthetic process"/>
    <property type="evidence" value="ECO:0007669"/>
    <property type="project" value="TreeGrafter"/>
</dbReference>
<dbReference type="GO" id="GO:0008713">
    <property type="term" value="F:ADP-heptose-lipopolysaccharide heptosyltransferase activity"/>
    <property type="evidence" value="ECO:0007669"/>
    <property type="project" value="TreeGrafter"/>
</dbReference>
<dbReference type="RefSeq" id="WP_156243285.1">
    <property type="nucleotide sequence ID" value="NZ_BAAAZL010000002.1"/>
</dbReference>
<gene>
    <name evidence="3" type="ORF">D7D94_02860</name>
</gene>
<dbReference type="KEGG" id="moj:D7D94_02860"/>
<reference evidence="3 4" key="1">
    <citation type="submission" date="2018-09" db="EMBL/GenBank/DDBJ databases">
        <title>Whole genome sequencing of Microbacterium oryzae strain MB-10T.</title>
        <authorList>
            <person name="Das S.K."/>
        </authorList>
    </citation>
    <scope>NUCLEOTIDE SEQUENCE [LARGE SCALE GENOMIC DNA]</scope>
    <source>
        <strain evidence="3 4">MB-10</strain>
    </source>
</reference>
<keyword evidence="2 3" id="KW-0808">Transferase</keyword>
<evidence type="ECO:0000256" key="2">
    <source>
        <dbReference type="ARBA" id="ARBA00022679"/>
    </source>
</evidence>
<evidence type="ECO:0000313" key="4">
    <source>
        <dbReference type="Proteomes" id="UP000422989"/>
    </source>
</evidence>
<dbReference type="OrthoDB" id="9783989at2"/>
<dbReference type="Proteomes" id="UP000422989">
    <property type="component" value="Chromosome"/>
</dbReference>
<name>A0A6I6ECV1_9MICO</name>
<dbReference type="EMBL" id="CP032550">
    <property type="protein sequence ID" value="QGU28758.1"/>
    <property type="molecule type" value="Genomic_DNA"/>
</dbReference>
<organism evidence="3 4">
    <name type="scientific">Microbacterium oryzae</name>
    <dbReference type="NCBI Taxonomy" id="743009"/>
    <lineage>
        <taxon>Bacteria</taxon>
        <taxon>Bacillati</taxon>
        <taxon>Actinomycetota</taxon>
        <taxon>Actinomycetes</taxon>
        <taxon>Micrococcales</taxon>
        <taxon>Microbacteriaceae</taxon>
        <taxon>Microbacterium</taxon>
    </lineage>
</organism>
<dbReference type="SUPFAM" id="SSF53756">
    <property type="entry name" value="UDP-Glycosyltransferase/glycogen phosphorylase"/>
    <property type="match status" value="1"/>
</dbReference>
<evidence type="ECO:0000313" key="3">
    <source>
        <dbReference type="EMBL" id="QGU28758.1"/>
    </source>
</evidence>
<dbReference type="InterPro" id="IPR002201">
    <property type="entry name" value="Glyco_trans_9"/>
</dbReference>
<dbReference type="Pfam" id="PF01075">
    <property type="entry name" value="Glyco_transf_9"/>
    <property type="match status" value="1"/>
</dbReference>